<name>A0A931E0K6_9CORY</name>
<sequence>MSVTYPDSTHVFQRISQDPARDPACRIKFEAWEQGAIVIATAVLAYGGATGGTLVALAGVLALLIVVVVMSRMPERRARKEEKERFPDVEFAGGGTRAGLALGVGWLLVMGVAFGFLFFFPADYVMTGGAIAAGISALIMWGALTIANQ</sequence>
<evidence type="ECO:0000313" key="3">
    <source>
        <dbReference type="Proteomes" id="UP000658613"/>
    </source>
</evidence>
<dbReference type="EMBL" id="JADOUE010000001">
    <property type="protein sequence ID" value="MBG6121166.1"/>
    <property type="molecule type" value="Genomic_DNA"/>
</dbReference>
<dbReference type="Proteomes" id="UP000658613">
    <property type="component" value="Unassembled WGS sequence"/>
</dbReference>
<feature type="transmembrane region" description="Helical" evidence="1">
    <location>
        <begin position="126"/>
        <end position="147"/>
    </location>
</feature>
<dbReference type="AlphaFoldDB" id="A0A931E0K6"/>
<feature type="transmembrane region" description="Helical" evidence="1">
    <location>
        <begin position="37"/>
        <end position="70"/>
    </location>
</feature>
<keyword evidence="3" id="KW-1185">Reference proteome</keyword>
<keyword evidence="1" id="KW-0472">Membrane</keyword>
<gene>
    <name evidence="2" type="ORF">IW254_000135</name>
</gene>
<keyword evidence="1" id="KW-1133">Transmembrane helix</keyword>
<reference evidence="2" key="1">
    <citation type="submission" date="2020-11" db="EMBL/GenBank/DDBJ databases">
        <title>Sequencing the genomes of 1000 actinobacteria strains.</title>
        <authorList>
            <person name="Klenk H.-P."/>
        </authorList>
    </citation>
    <scope>NUCLEOTIDE SEQUENCE</scope>
    <source>
        <strain evidence="2">DSM 45632</strain>
    </source>
</reference>
<feature type="transmembrane region" description="Helical" evidence="1">
    <location>
        <begin position="100"/>
        <end position="120"/>
    </location>
</feature>
<organism evidence="2 3">
    <name type="scientific">Corynebacterium aquatimens</name>
    <dbReference type="NCBI Taxonomy" id="1190508"/>
    <lineage>
        <taxon>Bacteria</taxon>
        <taxon>Bacillati</taxon>
        <taxon>Actinomycetota</taxon>
        <taxon>Actinomycetes</taxon>
        <taxon>Mycobacteriales</taxon>
        <taxon>Corynebacteriaceae</taxon>
        <taxon>Corynebacterium</taxon>
    </lineage>
</organism>
<evidence type="ECO:0000313" key="2">
    <source>
        <dbReference type="EMBL" id="MBG6121166.1"/>
    </source>
</evidence>
<evidence type="ECO:0000256" key="1">
    <source>
        <dbReference type="SAM" id="Phobius"/>
    </source>
</evidence>
<dbReference type="RefSeq" id="WP_196823789.1">
    <property type="nucleotide sequence ID" value="NZ_CP046980.1"/>
</dbReference>
<protein>
    <submittedName>
        <fullName evidence="2">Na+-transporting methylmalonyl-CoA/oxaloacetate decarboxylase gamma subunit</fullName>
    </submittedName>
</protein>
<keyword evidence="1" id="KW-0812">Transmembrane</keyword>
<proteinExistence type="predicted"/>
<comment type="caution">
    <text evidence="2">The sequence shown here is derived from an EMBL/GenBank/DDBJ whole genome shotgun (WGS) entry which is preliminary data.</text>
</comment>
<accession>A0A931E0K6</accession>